<dbReference type="EMBL" id="CP061799">
    <property type="protein sequence ID" value="QTA81413.1"/>
    <property type="molecule type" value="Genomic_DNA"/>
</dbReference>
<reference evidence="1" key="1">
    <citation type="journal article" date="2021" name="Microb. Physiol.">
        <title>Proteogenomic Insights into the Physiology of Marine, Sulfate-Reducing, Filamentous Desulfonema limicola and Desulfonema magnum.</title>
        <authorList>
            <person name="Schnaars V."/>
            <person name="Wohlbrand L."/>
            <person name="Scheve S."/>
            <person name="Hinrichs C."/>
            <person name="Reinhardt R."/>
            <person name="Rabus R."/>
        </authorList>
    </citation>
    <scope>NUCLEOTIDE SEQUENCE</scope>
    <source>
        <strain evidence="1">5ac10</strain>
    </source>
</reference>
<dbReference type="KEGG" id="dli:dnl_37480"/>
<dbReference type="RefSeq" id="WP_207687448.1">
    <property type="nucleotide sequence ID" value="NZ_CP061799.1"/>
</dbReference>
<dbReference type="NCBIfam" id="NF040489">
    <property type="entry name" value="variant_MftA"/>
    <property type="match status" value="1"/>
</dbReference>
<gene>
    <name evidence="1" type="ORF">dnl_37480</name>
</gene>
<dbReference type="Proteomes" id="UP000663720">
    <property type="component" value="Chromosome"/>
</dbReference>
<name>A0A975B9T7_9BACT</name>
<proteinExistence type="predicted"/>
<dbReference type="NCBIfam" id="TIGR03969">
    <property type="entry name" value="mycofactocin"/>
    <property type="match status" value="1"/>
</dbReference>
<organism evidence="1 2">
    <name type="scientific">Desulfonema limicola</name>
    <dbReference type="NCBI Taxonomy" id="45656"/>
    <lineage>
        <taxon>Bacteria</taxon>
        <taxon>Pseudomonadati</taxon>
        <taxon>Thermodesulfobacteriota</taxon>
        <taxon>Desulfobacteria</taxon>
        <taxon>Desulfobacterales</taxon>
        <taxon>Desulfococcaceae</taxon>
        <taxon>Desulfonema</taxon>
    </lineage>
</organism>
<keyword evidence="2" id="KW-1185">Reference proteome</keyword>
<protein>
    <submittedName>
        <fullName evidence="1">Electron carrier mycofactocin, MtfA-like</fullName>
    </submittedName>
</protein>
<dbReference type="InterPro" id="IPR023988">
    <property type="entry name" value="MftA"/>
</dbReference>
<evidence type="ECO:0000313" key="2">
    <source>
        <dbReference type="Proteomes" id="UP000663720"/>
    </source>
</evidence>
<sequence>MQNCEKEIKELKENEKELDKNRQIDVPPVLEEIVIEELAVDGICGIY</sequence>
<accession>A0A975B9T7</accession>
<evidence type="ECO:0000313" key="1">
    <source>
        <dbReference type="EMBL" id="QTA81413.1"/>
    </source>
</evidence>
<dbReference type="AlphaFoldDB" id="A0A975B9T7"/>